<accession>A0A075HRR0</accession>
<name>A0A075HRR0_9EURY</name>
<reference evidence="1" key="1">
    <citation type="journal article" date="2014" name="Genome Biol. Evol.">
        <title>Pangenome evidence for extensive interdomain horizontal transfer affecting lineage core and shell genes in uncultured planktonic thaumarchaeota and euryarchaeota.</title>
        <authorList>
            <person name="Deschamps P."/>
            <person name="Zivanovic Y."/>
            <person name="Moreira D."/>
            <person name="Rodriguez-Valera F."/>
            <person name="Lopez-Garcia P."/>
        </authorList>
    </citation>
    <scope>NUCLEOTIDE SEQUENCE</scope>
</reference>
<protein>
    <submittedName>
        <fullName evidence="1">Uncharacterized protein</fullName>
    </submittedName>
</protein>
<dbReference type="EMBL" id="KF901111">
    <property type="protein sequence ID" value="AIF18484.1"/>
    <property type="molecule type" value="Genomic_DNA"/>
</dbReference>
<evidence type="ECO:0000313" key="1">
    <source>
        <dbReference type="EMBL" id="AIF18484.1"/>
    </source>
</evidence>
<proteinExistence type="predicted"/>
<sequence>MEIEAVTVVMTEVEIEAVTEVEIEAVTVVMTEVEIEAVTEVEIEAVTEVMTEVATVEVTEGEPQNPAIGVTAAIAEVEIEDKSVVDIAQRLTQIIHLGAVITNHTVRPHSVQYNSFLRSSFFILNE</sequence>
<dbReference type="AlphaFoldDB" id="A0A075HRR0"/>
<organism evidence="1">
    <name type="scientific">uncultured marine group II/III euryarchaeote KM3_83_B05</name>
    <dbReference type="NCBI Taxonomy" id="1456520"/>
    <lineage>
        <taxon>Archaea</taxon>
        <taxon>Methanobacteriati</taxon>
        <taxon>Methanobacteriota</taxon>
        <taxon>environmental samples</taxon>
    </lineage>
</organism>